<dbReference type="Gene3D" id="2.50.20.20">
    <property type="match status" value="1"/>
</dbReference>
<dbReference type="AlphaFoldDB" id="A0AB39N6Y5"/>
<dbReference type="InterPro" id="IPR029046">
    <property type="entry name" value="LolA/LolB/LppX"/>
</dbReference>
<dbReference type="RefSeq" id="WP_369272843.1">
    <property type="nucleotide sequence ID" value="NZ_CP163432.1"/>
</dbReference>
<dbReference type="PROSITE" id="PS51257">
    <property type="entry name" value="PROKAR_LIPOPROTEIN"/>
    <property type="match status" value="1"/>
</dbReference>
<accession>A0AB39N6Y5</accession>
<sequence length="290" mass="30754">MRESTRLGVRALVPGRVVGVGLAAVLLAGCGAGVGAEPSAGSSAADAVARAVEKTEGVTSLSYRITGQFPERGRIADEATVRTAQPVAARLRTANLSGDQQGESELRLVDGVLYGSATGDMVQEMGGRHWVSYGPKAKFTTHGGLRMDVGGLRDQVSRNPAREATFLAAAEDVKRIGSEKVGGAGTTHYAGTATVDELRASLDEVKEETAREGRENSLDQYEKLGVDELTLDVWVDGDDHIKRLRTQGFGRHGTLDLTFAFLDHGKAVTVRAPRADDTADLRKPLEKNGS</sequence>
<evidence type="ECO:0000313" key="1">
    <source>
        <dbReference type="EMBL" id="XDQ12698.1"/>
    </source>
</evidence>
<protein>
    <recommendedName>
        <fullName evidence="2">Lipoprotein</fullName>
    </recommendedName>
</protein>
<evidence type="ECO:0008006" key="2">
    <source>
        <dbReference type="Google" id="ProtNLM"/>
    </source>
</evidence>
<dbReference type="EMBL" id="CP163432">
    <property type="protein sequence ID" value="XDQ12698.1"/>
    <property type="molecule type" value="Genomic_DNA"/>
</dbReference>
<organism evidence="1">
    <name type="scientific">Streptomyces sp. R11</name>
    <dbReference type="NCBI Taxonomy" id="3238625"/>
    <lineage>
        <taxon>Bacteria</taxon>
        <taxon>Bacillati</taxon>
        <taxon>Actinomycetota</taxon>
        <taxon>Actinomycetes</taxon>
        <taxon>Kitasatosporales</taxon>
        <taxon>Streptomycetaceae</taxon>
        <taxon>Streptomyces</taxon>
    </lineage>
</organism>
<proteinExistence type="predicted"/>
<name>A0AB39N6Y5_9ACTN</name>
<gene>
    <name evidence="1" type="ORF">AB5J55_25260</name>
</gene>
<dbReference type="SUPFAM" id="SSF89392">
    <property type="entry name" value="Prokaryotic lipoproteins and lipoprotein localization factors"/>
    <property type="match status" value="1"/>
</dbReference>
<reference evidence="1" key="1">
    <citation type="submission" date="2024-07" db="EMBL/GenBank/DDBJ databases">
        <authorList>
            <person name="Yu S.T."/>
        </authorList>
    </citation>
    <scope>NUCLEOTIDE SEQUENCE</scope>
    <source>
        <strain evidence="1">R11</strain>
    </source>
</reference>